<evidence type="ECO:0000256" key="1">
    <source>
        <dbReference type="SAM" id="MobiDB-lite"/>
    </source>
</evidence>
<dbReference type="RefSeq" id="WP_283485526.1">
    <property type="nucleotide sequence ID" value="NZ_CP125947.1"/>
</dbReference>
<sequence length="121" mass="12380">MSGLSSRSSQRKEPGWTQAPSNVSAEPVWRDAGADAGGYQPSRVQSAAPGKSASGKGWISAVLGVIGLLAVAWLLLSMFNVVEEQMARNDPNQVQHGSAAPSLMGAAAPVQAVPVASPASR</sequence>
<evidence type="ECO:0000313" key="4">
    <source>
        <dbReference type="Proteomes" id="UP001240697"/>
    </source>
</evidence>
<keyword evidence="4" id="KW-1185">Reference proteome</keyword>
<feature type="region of interest" description="Disordered" evidence="1">
    <location>
        <begin position="1"/>
        <end position="55"/>
    </location>
</feature>
<organism evidence="3 4">
    <name type="scientific">Comamonas resistens</name>
    <dbReference type="NCBI Taxonomy" id="3046670"/>
    <lineage>
        <taxon>Bacteria</taxon>
        <taxon>Pseudomonadati</taxon>
        <taxon>Pseudomonadota</taxon>
        <taxon>Betaproteobacteria</taxon>
        <taxon>Burkholderiales</taxon>
        <taxon>Comamonadaceae</taxon>
        <taxon>Comamonas</taxon>
    </lineage>
</organism>
<name>A0ABY8SPS8_9BURK</name>
<proteinExistence type="predicted"/>
<accession>A0ABY8SPS8</accession>
<dbReference type="Proteomes" id="UP001240697">
    <property type="component" value="Chromosome"/>
</dbReference>
<feature type="transmembrane region" description="Helical" evidence="2">
    <location>
        <begin position="58"/>
        <end position="79"/>
    </location>
</feature>
<dbReference type="EMBL" id="CP125947">
    <property type="protein sequence ID" value="WHS64385.1"/>
    <property type="molecule type" value="Genomic_DNA"/>
</dbReference>
<evidence type="ECO:0000256" key="2">
    <source>
        <dbReference type="SAM" id="Phobius"/>
    </source>
</evidence>
<gene>
    <name evidence="3" type="ORF">QMY55_18040</name>
</gene>
<protein>
    <submittedName>
        <fullName evidence="3">Uncharacterized protein</fullName>
    </submittedName>
</protein>
<reference evidence="3 4" key="1">
    <citation type="submission" date="2023-05" db="EMBL/GenBank/DDBJ databases">
        <authorList>
            <person name="Yin Y."/>
            <person name="Lu Z."/>
        </authorList>
    </citation>
    <scope>NUCLEOTIDE SEQUENCE [LARGE SCALE GENOMIC DNA]</scope>
    <source>
        <strain evidence="3 4">ZM22</strain>
    </source>
</reference>
<keyword evidence="2" id="KW-1133">Transmembrane helix</keyword>
<keyword evidence="2" id="KW-0472">Membrane</keyword>
<keyword evidence="2" id="KW-0812">Transmembrane</keyword>
<evidence type="ECO:0000313" key="3">
    <source>
        <dbReference type="EMBL" id="WHS64385.1"/>
    </source>
</evidence>